<evidence type="ECO:0000313" key="3">
    <source>
        <dbReference type="Proteomes" id="UP001153620"/>
    </source>
</evidence>
<dbReference type="SMART" id="SM00700">
    <property type="entry name" value="JHBP"/>
    <property type="match status" value="2"/>
</dbReference>
<protein>
    <recommendedName>
        <fullName evidence="4">Hemolymph juvenile hormone binding protein</fullName>
    </recommendedName>
</protein>
<reference evidence="2" key="1">
    <citation type="submission" date="2022-01" db="EMBL/GenBank/DDBJ databases">
        <authorList>
            <person name="King R."/>
        </authorList>
    </citation>
    <scope>NUCLEOTIDE SEQUENCE</scope>
</reference>
<name>A0A9N9S9C7_9DIPT</name>
<reference evidence="2" key="2">
    <citation type="submission" date="2022-10" db="EMBL/GenBank/DDBJ databases">
        <authorList>
            <consortium name="ENA_rothamsted_submissions"/>
            <consortium name="culmorum"/>
            <person name="King R."/>
        </authorList>
    </citation>
    <scope>NUCLEOTIDE SEQUENCE</scope>
</reference>
<keyword evidence="1" id="KW-0732">Signal</keyword>
<dbReference type="EMBL" id="OU895880">
    <property type="protein sequence ID" value="CAG9811801.1"/>
    <property type="molecule type" value="Genomic_DNA"/>
</dbReference>
<dbReference type="PROSITE" id="PS51257">
    <property type="entry name" value="PROKAR_LIPOPROTEIN"/>
    <property type="match status" value="1"/>
</dbReference>
<feature type="signal peptide" evidence="1">
    <location>
        <begin position="1"/>
        <end position="21"/>
    </location>
</feature>
<gene>
    <name evidence="2" type="ORF">CHIRRI_LOCUS14608</name>
</gene>
<dbReference type="PANTHER" id="PTHR11008:SF41">
    <property type="entry name" value="RE70318P"/>
    <property type="match status" value="1"/>
</dbReference>
<dbReference type="GO" id="GO:0005615">
    <property type="term" value="C:extracellular space"/>
    <property type="evidence" value="ECO:0007669"/>
    <property type="project" value="TreeGrafter"/>
</dbReference>
<sequence length="463" mass="52572">MKDSWLGILILVVACCEYADLQDTPISFPICSKRDPDIGKCITSAINKLRKNLATGKLSPDITIPPVDPYGPVDFDIDQKLFKIRIHDLYFYGGTNYIIKNFRAYFDGNRLRFMPQVEYDRFDIKSKYSIEGILPKPMTGDFSFSVLDAKFHGNGSVLLYKKDGVEYFEIEDAKLSVDRLKLGNIKLTLPNGMNMKVGPIVSSILNVNDGILFRMLLKASKGKIDEAHANFKNSFIKDLPESNNVFPLCSRKYPDIGECIRKALNKLRPSFKTGMLSPTFIIPAWDPYIIGDVKIDRGPIKITLFDVVALGATRFNVKSIRAYFVGDHLKFFPHIEIDRMDIIGKYRIGDMPQHGKISVSMLDASFHGNGSVLMYKKSDGMEYFKIEQAKLTIDRMMLGNIKFSLPNGRIMEVNPVISSILNMYDGLLYKLLYKAYEKKIDEVHLDTANGFIENVPVNYFFSD</sequence>
<proteinExistence type="predicted"/>
<dbReference type="AlphaFoldDB" id="A0A9N9S9C7"/>
<dbReference type="Gene3D" id="3.15.10.30">
    <property type="entry name" value="Haemolymph juvenile hormone binding protein"/>
    <property type="match status" value="2"/>
</dbReference>
<evidence type="ECO:0000256" key="1">
    <source>
        <dbReference type="SAM" id="SignalP"/>
    </source>
</evidence>
<evidence type="ECO:0000313" key="2">
    <source>
        <dbReference type="EMBL" id="CAG9811801.1"/>
    </source>
</evidence>
<dbReference type="OrthoDB" id="8183816at2759"/>
<dbReference type="PANTHER" id="PTHR11008">
    <property type="entry name" value="PROTEIN TAKEOUT-LIKE PROTEIN"/>
    <property type="match status" value="1"/>
</dbReference>
<accession>A0A9N9S9C7</accession>
<keyword evidence="3" id="KW-1185">Reference proteome</keyword>
<dbReference type="InterPro" id="IPR010562">
    <property type="entry name" value="Haemolymph_juvenile_hormone-bd"/>
</dbReference>
<organism evidence="2 3">
    <name type="scientific">Chironomus riparius</name>
    <dbReference type="NCBI Taxonomy" id="315576"/>
    <lineage>
        <taxon>Eukaryota</taxon>
        <taxon>Metazoa</taxon>
        <taxon>Ecdysozoa</taxon>
        <taxon>Arthropoda</taxon>
        <taxon>Hexapoda</taxon>
        <taxon>Insecta</taxon>
        <taxon>Pterygota</taxon>
        <taxon>Neoptera</taxon>
        <taxon>Endopterygota</taxon>
        <taxon>Diptera</taxon>
        <taxon>Nematocera</taxon>
        <taxon>Chironomoidea</taxon>
        <taxon>Chironomidae</taxon>
        <taxon>Chironominae</taxon>
        <taxon>Chironomus</taxon>
    </lineage>
</organism>
<feature type="chain" id="PRO_5040396953" description="Hemolymph juvenile hormone binding protein" evidence="1">
    <location>
        <begin position="22"/>
        <end position="463"/>
    </location>
</feature>
<dbReference type="Proteomes" id="UP001153620">
    <property type="component" value="Chromosome 4"/>
</dbReference>
<dbReference type="Pfam" id="PF06585">
    <property type="entry name" value="JHBP"/>
    <property type="match status" value="2"/>
</dbReference>
<evidence type="ECO:0008006" key="4">
    <source>
        <dbReference type="Google" id="ProtNLM"/>
    </source>
</evidence>
<dbReference type="InterPro" id="IPR038606">
    <property type="entry name" value="To_sf"/>
</dbReference>